<proteinExistence type="predicted"/>
<feature type="domain" description="T6SS Phospholipase effector Tle1-like catalytic" evidence="1">
    <location>
        <begin position="3"/>
        <end position="299"/>
    </location>
</feature>
<dbReference type="RefSeq" id="WP_285723755.1">
    <property type="nucleotide sequence ID" value="NZ_BSDD01000002.1"/>
</dbReference>
<dbReference type="Proteomes" id="UP001165089">
    <property type="component" value="Unassembled WGS sequence"/>
</dbReference>
<dbReference type="InterPro" id="IPR029058">
    <property type="entry name" value="AB_hydrolase_fold"/>
</dbReference>
<gene>
    <name evidence="2" type="ORF">GETHPA_12720</name>
</gene>
<keyword evidence="3" id="KW-1185">Reference proteome</keyword>
<dbReference type="InterPro" id="IPR018712">
    <property type="entry name" value="Tle1-like_cat"/>
</dbReference>
<comment type="caution">
    <text evidence="2">The sequence shown here is derived from an EMBL/GenBank/DDBJ whole genome shotgun (WGS) entry which is preliminary data.</text>
</comment>
<evidence type="ECO:0000313" key="2">
    <source>
        <dbReference type="EMBL" id="GLH69739.1"/>
    </source>
</evidence>
<sequence length="394" mass="42025">MAKNLVFCADGTWNGPGEAGEGLRTGSPTNVFKLFANLEGLDSPASLRLADEQERRAADAADRPVQLAKYLHGVGDSENPLVKFLGGAFGAGLIARVVRGYTFLSRNYEAGDAIYLVGFSRGAYTARALAGLVAKQGLMDASRLDLADKEAAYRWGSAVWYRHQQSLHDTFMGRLQSFVADLPGFLSRPPGTDQLIRVPLRAVAVWDTVGAMGIPAFAADHERLDLFRFADTKLSPRVACGLHAVSVDEIRQDFDPTLWDPDPRIVQALFPGAHADVGGGYPAGSESGLSDGALAWMQDRLAEQGLRFAALPAWPPAPSATGIAHRPWAHFPWTHLPTGARALPAGLRLHRSVLDRMAGGPVAPDPGVAPEVYAPGNLGAYVAQGEAKEGVVMA</sequence>
<organism evidence="2 3">
    <name type="scientific">Geothrix rubra</name>
    <dbReference type="NCBI Taxonomy" id="2927977"/>
    <lineage>
        <taxon>Bacteria</taxon>
        <taxon>Pseudomonadati</taxon>
        <taxon>Acidobacteriota</taxon>
        <taxon>Holophagae</taxon>
        <taxon>Holophagales</taxon>
        <taxon>Holophagaceae</taxon>
        <taxon>Geothrix</taxon>
    </lineage>
</organism>
<dbReference type="PANTHER" id="PTHR33840">
    <property type="match status" value="1"/>
</dbReference>
<dbReference type="Pfam" id="PF09994">
    <property type="entry name" value="T6SS_Tle1-like_cat"/>
    <property type="match status" value="1"/>
</dbReference>
<reference evidence="2 3" key="1">
    <citation type="journal article" date="2023" name="Antonie Van Leeuwenhoek">
        <title>Mesoterricola silvestris gen. nov., sp. nov., Mesoterricola sediminis sp. nov., Geothrix oryzae sp. nov., Geothrix edaphica sp. nov., Geothrix rubra sp. nov., and Geothrix limicola sp. nov., six novel members of Acidobacteriota isolated from soils.</title>
        <authorList>
            <person name="Itoh H."/>
            <person name="Sugisawa Y."/>
            <person name="Mise K."/>
            <person name="Xu Z."/>
            <person name="Kuniyasu M."/>
            <person name="Ushijima N."/>
            <person name="Kawano K."/>
            <person name="Kobayashi E."/>
            <person name="Shiratori Y."/>
            <person name="Masuda Y."/>
            <person name="Senoo K."/>
        </authorList>
    </citation>
    <scope>NUCLEOTIDE SEQUENCE [LARGE SCALE GENOMIC DNA]</scope>
    <source>
        <strain evidence="2 3">Red803</strain>
    </source>
</reference>
<dbReference type="SUPFAM" id="SSF53474">
    <property type="entry name" value="alpha/beta-Hydrolases"/>
    <property type="match status" value="1"/>
</dbReference>
<name>A0ABQ5Q5G0_9BACT</name>
<evidence type="ECO:0000259" key="1">
    <source>
        <dbReference type="Pfam" id="PF09994"/>
    </source>
</evidence>
<accession>A0ABQ5Q5G0</accession>
<dbReference type="EMBL" id="BSDD01000002">
    <property type="protein sequence ID" value="GLH69739.1"/>
    <property type="molecule type" value="Genomic_DNA"/>
</dbReference>
<dbReference type="PANTHER" id="PTHR33840:SF1">
    <property type="entry name" value="TLE1 PHOSPHOLIPASE DOMAIN-CONTAINING PROTEIN"/>
    <property type="match status" value="1"/>
</dbReference>
<protein>
    <recommendedName>
        <fullName evidence="1">T6SS Phospholipase effector Tle1-like catalytic domain-containing protein</fullName>
    </recommendedName>
</protein>
<evidence type="ECO:0000313" key="3">
    <source>
        <dbReference type="Proteomes" id="UP001165089"/>
    </source>
</evidence>